<organism evidence="2 3">
    <name type="scientific">Rhodococcoides kroppenstedtii</name>
    <dbReference type="NCBI Taxonomy" id="293050"/>
    <lineage>
        <taxon>Bacteria</taxon>
        <taxon>Bacillati</taxon>
        <taxon>Actinomycetota</taxon>
        <taxon>Actinomycetes</taxon>
        <taxon>Mycobacteriales</taxon>
        <taxon>Nocardiaceae</taxon>
        <taxon>Rhodococcoides</taxon>
    </lineage>
</organism>
<sequence>MTRQREDCQKLAERLGWTVGKFAARRGAVMLGTLLPAGIGAAVGGAGNRALGKTVIGNARDAFGPPPQDWPAGNRPVATGPR</sequence>
<evidence type="ECO:0000256" key="1">
    <source>
        <dbReference type="SAM" id="MobiDB-lite"/>
    </source>
</evidence>
<proteinExistence type="predicted"/>
<dbReference type="EMBL" id="FOJN01000002">
    <property type="protein sequence ID" value="SFA41153.1"/>
    <property type="molecule type" value="Genomic_DNA"/>
</dbReference>
<protein>
    <submittedName>
        <fullName evidence="2">Uncharacterized protein</fullName>
    </submittedName>
</protein>
<dbReference type="OrthoDB" id="4422408at2"/>
<name>A0A1I0SP04_9NOCA</name>
<evidence type="ECO:0000313" key="2">
    <source>
        <dbReference type="EMBL" id="SFA41153.1"/>
    </source>
</evidence>
<dbReference type="Proteomes" id="UP000182054">
    <property type="component" value="Unassembled WGS sequence"/>
</dbReference>
<evidence type="ECO:0000313" key="3">
    <source>
        <dbReference type="Proteomes" id="UP000182054"/>
    </source>
</evidence>
<feature type="region of interest" description="Disordered" evidence="1">
    <location>
        <begin position="60"/>
        <end position="82"/>
    </location>
</feature>
<reference evidence="2 3" key="1">
    <citation type="submission" date="2016-10" db="EMBL/GenBank/DDBJ databases">
        <authorList>
            <person name="de Groot N.N."/>
        </authorList>
    </citation>
    <scope>NUCLEOTIDE SEQUENCE [LARGE SCALE GENOMIC DNA]</scope>
    <source>
        <strain evidence="2 3">DSM 44908</strain>
    </source>
</reference>
<dbReference type="AlphaFoldDB" id="A0A1I0SP04"/>
<gene>
    <name evidence="2" type="ORF">SAMN05444374_10233</name>
</gene>
<accession>A0A1I0SP04</accession>